<evidence type="ECO:0000313" key="1">
    <source>
        <dbReference type="EMBL" id="GAA0665345.1"/>
    </source>
</evidence>
<evidence type="ECO:0000313" key="2">
    <source>
        <dbReference type="Proteomes" id="UP001500420"/>
    </source>
</evidence>
<accession>A0AAV3T7B1</accession>
<dbReference type="RefSeq" id="WP_343772583.1">
    <property type="nucleotide sequence ID" value="NZ_BAAADV010000001.1"/>
</dbReference>
<keyword evidence="2" id="KW-1185">Reference proteome</keyword>
<reference evidence="1 2" key="1">
    <citation type="journal article" date="2019" name="Int. J. Syst. Evol. Microbiol.">
        <title>The Global Catalogue of Microorganisms (GCM) 10K type strain sequencing project: providing services to taxonomists for standard genome sequencing and annotation.</title>
        <authorList>
            <consortium name="The Broad Institute Genomics Platform"/>
            <consortium name="The Broad Institute Genome Sequencing Center for Infectious Disease"/>
            <person name="Wu L."/>
            <person name="Ma J."/>
        </authorList>
    </citation>
    <scope>NUCLEOTIDE SEQUENCE [LARGE SCALE GENOMIC DNA]</scope>
    <source>
        <strain evidence="1 2">JCM 16328</strain>
    </source>
</reference>
<dbReference type="EMBL" id="BAAADV010000001">
    <property type="protein sequence ID" value="GAA0665345.1"/>
    <property type="molecule type" value="Genomic_DNA"/>
</dbReference>
<protein>
    <submittedName>
        <fullName evidence="1">Uncharacterized protein</fullName>
    </submittedName>
</protein>
<proteinExistence type="predicted"/>
<dbReference type="AlphaFoldDB" id="A0AAV3T7B1"/>
<organism evidence="1 2">
    <name type="scientific">Natronoarchaeum mannanilyticum</name>
    <dbReference type="NCBI Taxonomy" id="926360"/>
    <lineage>
        <taxon>Archaea</taxon>
        <taxon>Methanobacteriati</taxon>
        <taxon>Methanobacteriota</taxon>
        <taxon>Stenosarchaea group</taxon>
        <taxon>Halobacteria</taxon>
        <taxon>Halobacteriales</taxon>
        <taxon>Natronoarchaeaceae</taxon>
    </lineage>
</organism>
<comment type="caution">
    <text evidence="1">The sequence shown here is derived from an EMBL/GenBank/DDBJ whole genome shotgun (WGS) entry which is preliminary data.</text>
</comment>
<dbReference type="Proteomes" id="UP001500420">
    <property type="component" value="Unassembled WGS sequence"/>
</dbReference>
<gene>
    <name evidence="1" type="ORF">GCM10009020_07980</name>
</gene>
<sequence>MSAAHRFGPLVEHDFWPAEERRRLELALAGARKWQTIEPHKVEFWEAFDSILLEHYPQCRFEEREQTGLDEWGSEQ</sequence>
<name>A0AAV3T7B1_9EURY</name>